<accession>A0ABS1YJS2</accession>
<dbReference type="InterPro" id="IPR025591">
    <property type="entry name" value="RloB"/>
</dbReference>
<dbReference type="EMBL" id="JAEVHL010000115">
    <property type="protein sequence ID" value="MBM0277668.1"/>
    <property type="molecule type" value="Genomic_DNA"/>
</dbReference>
<organism evidence="1 2">
    <name type="scientific">Micromonospora tarensis</name>
    <dbReference type="NCBI Taxonomy" id="2806100"/>
    <lineage>
        <taxon>Bacteria</taxon>
        <taxon>Bacillati</taxon>
        <taxon>Actinomycetota</taxon>
        <taxon>Actinomycetes</taxon>
        <taxon>Micromonosporales</taxon>
        <taxon>Micromonosporaceae</taxon>
        <taxon>Micromonospora</taxon>
    </lineage>
</organism>
<sequence>MARPGKPLRRQPGARRERKTYLICCEGENTETLYFKGLRRELRAGTVRIEVFSGHGEPYGVVEKAVAEANRAAAQGDGYDEVWCVFDVEAPQAHARLDAALTLAARHGVNCAVSNPCFEVYLLLHYEELPYLTSVEACRRLEQHPCGYRRRGKLLDFEALRAGRPDAFRRAARLERLSAGRPLADRNPSTSVPALVIALEADAADNFPQRTT</sequence>
<name>A0ABS1YJS2_9ACTN</name>
<dbReference type="Proteomes" id="UP000622245">
    <property type="component" value="Unassembled WGS sequence"/>
</dbReference>
<keyword evidence="2" id="KW-1185">Reference proteome</keyword>
<gene>
    <name evidence="1" type="ORF">JM949_20935</name>
</gene>
<comment type="caution">
    <text evidence="1">The sequence shown here is derived from an EMBL/GenBank/DDBJ whole genome shotgun (WGS) entry which is preliminary data.</text>
</comment>
<dbReference type="Pfam" id="PF13707">
    <property type="entry name" value="RloB"/>
    <property type="match status" value="1"/>
</dbReference>
<reference evidence="1 2" key="1">
    <citation type="submission" date="2021-01" db="EMBL/GenBank/DDBJ databases">
        <title>Draft genome sequence of Micromonospora sp. strain STR1s_6.</title>
        <authorList>
            <person name="Karlyshev A."/>
            <person name="Jawad R."/>
        </authorList>
    </citation>
    <scope>NUCLEOTIDE SEQUENCE [LARGE SCALE GENOMIC DNA]</scope>
    <source>
        <strain evidence="1 2">STR1S-6</strain>
    </source>
</reference>
<dbReference type="RefSeq" id="WP_203150085.1">
    <property type="nucleotide sequence ID" value="NZ_JAEVHL010000115.1"/>
</dbReference>
<evidence type="ECO:0000313" key="2">
    <source>
        <dbReference type="Proteomes" id="UP000622245"/>
    </source>
</evidence>
<evidence type="ECO:0000313" key="1">
    <source>
        <dbReference type="EMBL" id="MBM0277668.1"/>
    </source>
</evidence>
<protein>
    <submittedName>
        <fullName evidence="1">RloB domain-containing protein</fullName>
    </submittedName>
</protein>
<proteinExistence type="predicted"/>